<sequence>MKPPSPSPICGFSSYLADMRQMEISDHVLHHARRVLIDYMAALLAGADKEPATNLIQALDAEVGIGRCSVTGHSMMALPRAAALINGTASHIVEFDDIFRDGIYHPGCPVIAAAIAACEQVEASQDTLLRSIIAGYEVSTRIAAAIQPSHYRYWHTTGTVGTFGAAAAVSVVLDLNVEQAAHALATAGTFAAGLQQAFRSDAMSKPLHAGRAAEGGYLAAVSARCGVTGALDVLEGEAGFGAAMSTDVDWQAALDGLGKTYNIVHMTVKNHGCCGHTFAAIDGALYLRDRHGLSVDDIETIRVGTYQVALNVTGNPRHNTPFEGKFNLRYVVAHALVFGSVRLNAFDADHLSNPVITQLVDRTELFCDQKAERAFPAARGARVSIRLKNQQTFEHYQPTRIGDPDAALSDPQLEAKFIELAEECLTGSQVRGLLDLLWQVGGGRSSLEIGDFIRACQASG</sequence>
<dbReference type="InterPro" id="IPR005656">
    <property type="entry name" value="MmgE_PrpD"/>
</dbReference>
<dbReference type="InterPro" id="IPR036148">
    <property type="entry name" value="MmgE/PrpD_sf"/>
</dbReference>
<dbReference type="Gene3D" id="1.10.4100.10">
    <property type="entry name" value="2-methylcitrate dehydratase PrpD"/>
    <property type="match status" value="1"/>
</dbReference>
<comment type="caution">
    <text evidence="4">The sequence shown here is derived from an EMBL/GenBank/DDBJ whole genome shotgun (WGS) entry which is preliminary data.</text>
</comment>
<organism evidence="4 5">
    <name type="scientific">Thalassospira aquimaris</name>
    <dbReference type="NCBI Taxonomy" id="3037796"/>
    <lineage>
        <taxon>Bacteria</taxon>
        <taxon>Pseudomonadati</taxon>
        <taxon>Pseudomonadota</taxon>
        <taxon>Alphaproteobacteria</taxon>
        <taxon>Rhodospirillales</taxon>
        <taxon>Thalassospiraceae</taxon>
        <taxon>Thalassospira</taxon>
    </lineage>
</organism>
<dbReference type="Pfam" id="PF03972">
    <property type="entry name" value="MmgE_PrpD_N"/>
    <property type="match status" value="1"/>
</dbReference>
<dbReference type="InterPro" id="IPR045337">
    <property type="entry name" value="MmgE_PrpD_C"/>
</dbReference>
<comment type="similarity">
    <text evidence="1">Belongs to the PrpD family.</text>
</comment>
<name>A0ABT6G779_9PROT</name>
<dbReference type="PANTHER" id="PTHR16943:SF8">
    <property type="entry name" value="2-METHYLCITRATE DEHYDRATASE"/>
    <property type="match status" value="1"/>
</dbReference>
<evidence type="ECO:0000256" key="1">
    <source>
        <dbReference type="ARBA" id="ARBA00006174"/>
    </source>
</evidence>
<keyword evidence="5" id="KW-1185">Reference proteome</keyword>
<evidence type="ECO:0000313" key="4">
    <source>
        <dbReference type="EMBL" id="MDG4717907.1"/>
    </source>
</evidence>
<dbReference type="EMBL" id="JARSBO010000001">
    <property type="protein sequence ID" value="MDG4717907.1"/>
    <property type="molecule type" value="Genomic_DNA"/>
</dbReference>
<dbReference type="PANTHER" id="PTHR16943">
    <property type="entry name" value="2-METHYLCITRATE DEHYDRATASE-RELATED"/>
    <property type="match status" value="1"/>
</dbReference>
<protein>
    <submittedName>
        <fullName evidence="4">MmgE/PrpD family protein</fullName>
    </submittedName>
</protein>
<evidence type="ECO:0000259" key="3">
    <source>
        <dbReference type="Pfam" id="PF19305"/>
    </source>
</evidence>
<feature type="domain" description="MmgE/PrpD N-terminal" evidence="2">
    <location>
        <begin position="12"/>
        <end position="251"/>
    </location>
</feature>
<dbReference type="Gene3D" id="3.30.1330.120">
    <property type="entry name" value="2-methylcitrate dehydratase PrpD"/>
    <property type="match status" value="1"/>
</dbReference>
<dbReference type="RefSeq" id="WP_114103883.1">
    <property type="nucleotide sequence ID" value="NZ_JARSBO010000001.1"/>
</dbReference>
<dbReference type="InterPro" id="IPR045336">
    <property type="entry name" value="MmgE_PrpD_N"/>
</dbReference>
<dbReference type="InterPro" id="IPR042183">
    <property type="entry name" value="MmgE/PrpD_sf_1"/>
</dbReference>
<reference evidence="4 5" key="1">
    <citation type="submission" date="2023-03" db="EMBL/GenBank/DDBJ databases">
        <title>Strain FZY0004 represents a novel species in the genus Thalassospira isolated from seawater.</title>
        <authorList>
            <person name="Fu Z.-Y."/>
        </authorList>
    </citation>
    <scope>NUCLEOTIDE SEQUENCE [LARGE SCALE GENOMIC DNA]</scope>
    <source>
        <strain evidence="4 5">FZY0004</strain>
    </source>
</reference>
<dbReference type="Proteomes" id="UP001529180">
    <property type="component" value="Unassembled WGS sequence"/>
</dbReference>
<dbReference type="SUPFAM" id="SSF103378">
    <property type="entry name" value="2-methylcitrate dehydratase PrpD"/>
    <property type="match status" value="1"/>
</dbReference>
<proteinExistence type="inferred from homology"/>
<dbReference type="InterPro" id="IPR042188">
    <property type="entry name" value="MmgE/PrpD_sf_2"/>
</dbReference>
<evidence type="ECO:0000313" key="5">
    <source>
        <dbReference type="Proteomes" id="UP001529180"/>
    </source>
</evidence>
<dbReference type="Pfam" id="PF19305">
    <property type="entry name" value="MmgE_PrpD_C"/>
    <property type="match status" value="1"/>
</dbReference>
<evidence type="ECO:0000259" key="2">
    <source>
        <dbReference type="Pfam" id="PF03972"/>
    </source>
</evidence>
<accession>A0ABT6G779</accession>
<feature type="domain" description="MmgE/PrpD C-terminal" evidence="3">
    <location>
        <begin position="271"/>
        <end position="431"/>
    </location>
</feature>
<gene>
    <name evidence="4" type="ORF">P7680_02805</name>
</gene>